<evidence type="ECO:0000313" key="13">
    <source>
        <dbReference type="EMBL" id="ADL51285.1"/>
    </source>
</evidence>
<dbReference type="Gene3D" id="3.40.710.10">
    <property type="entry name" value="DD-peptidase/beta-lactamase superfamily"/>
    <property type="match status" value="1"/>
</dbReference>
<keyword evidence="13" id="KW-0121">Carboxypeptidase</keyword>
<keyword evidence="2 11" id="KW-0732">Signal</keyword>
<name>D9SWS4_CLOC7</name>
<keyword evidence="6" id="KW-0961">Cell wall biogenesis/degradation</keyword>
<dbReference type="GO" id="GO:0071555">
    <property type="term" value="P:cell wall organization"/>
    <property type="evidence" value="ECO:0007669"/>
    <property type="project" value="UniProtKB-KW"/>
</dbReference>
<evidence type="ECO:0000256" key="11">
    <source>
        <dbReference type="SAM" id="SignalP"/>
    </source>
</evidence>
<evidence type="ECO:0000259" key="12">
    <source>
        <dbReference type="Pfam" id="PF00768"/>
    </source>
</evidence>
<dbReference type="KEGG" id="ccb:Clocel_1537"/>
<feature type="chain" id="PRO_5003128501" evidence="11">
    <location>
        <begin position="25"/>
        <end position="454"/>
    </location>
</feature>
<dbReference type="STRING" id="573061.Clocel_1537"/>
<feature type="active site" description="Acyl-ester intermediate" evidence="7">
    <location>
        <position position="64"/>
    </location>
</feature>
<dbReference type="GO" id="GO:0009252">
    <property type="term" value="P:peptidoglycan biosynthetic process"/>
    <property type="evidence" value="ECO:0007669"/>
    <property type="project" value="UniProtKB-KW"/>
</dbReference>
<evidence type="ECO:0000256" key="2">
    <source>
        <dbReference type="ARBA" id="ARBA00022729"/>
    </source>
</evidence>
<feature type="signal peptide" evidence="11">
    <location>
        <begin position="1"/>
        <end position="24"/>
    </location>
</feature>
<proteinExistence type="inferred from homology"/>
<keyword evidence="5" id="KW-0573">Peptidoglycan synthesis</keyword>
<dbReference type="PANTHER" id="PTHR21581:SF26">
    <property type="entry name" value="D-ALANYL-D-ALANINE ENDOPEPTIDASE"/>
    <property type="match status" value="1"/>
</dbReference>
<protein>
    <submittedName>
        <fullName evidence="13">Peptidase S11 D-alanyl-D-alanine carboxypeptidase 1</fullName>
    </submittedName>
</protein>
<keyword evidence="10" id="KW-0472">Membrane</keyword>
<dbReference type="InterPro" id="IPR012338">
    <property type="entry name" value="Beta-lactam/transpept-like"/>
</dbReference>
<dbReference type="InterPro" id="IPR001967">
    <property type="entry name" value="Peptidase_S11_N"/>
</dbReference>
<reference evidence="13 14" key="1">
    <citation type="submission" date="2010-08" db="EMBL/GenBank/DDBJ databases">
        <title>Complete sequence of Clostridium cellulovorans 743B.</title>
        <authorList>
            <consortium name="US DOE Joint Genome Institute"/>
            <person name="Lucas S."/>
            <person name="Copeland A."/>
            <person name="Lapidus A."/>
            <person name="Cheng J.-F."/>
            <person name="Bruce D."/>
            <person name="Goodwin L."/>
            <person name="Pitluck S."/>
            <person name="Chertkov O."/>
            <person name="Detter J.C."/>
            <person name="Han C."/>
            <person name="Tapia R."/>
            <person name="Land M."/>
            <person name="Hauser L."/>
            <person name="Chang Y.-J."/>
            <person name="Jeffries C."/>
            <person name="Kyrpides N."/>
            <person name="Ivanova N."/>
            <person name="Mikhailova N."/>
            <person name="Hemme C.L."/>
            <person name="Woyke T."/>
        </authorList>
    </citation>
    <scope>NUCLEOTIDE SEQUENCE [LARGE SCALE GENOMIC DNA]</scope>
    <source>
        <strain evidence="14">ATCC 35296 / DSM 3052 / OCM 3 / 743B</strain>
    </source>
</reference>
<dbReference type="HOGENOM" id="CLU_027070_7_3_9"/>
<keyword evidence="10" id="KW-1133">Transmembrane helix</keyword>
<dbReference type="PANTHER" id="PTHR21581">
    <property type="entry name" value="D-ALANYL-D-ALANINE CARBOXYPEPTIDASE"/>
    <property type="match status" value="1"/>
</dbReference>
<accession>D9SWS4</accession>
<evidence type="ECO:0000313" key="14">
    <source>
        <dbReference type="Proteomes" id="UP000002730"/>
    </source>
</evidence>
<keyword evidence="14" id="KW-1185">Reference proteome</keyword>
<evidence type="ECO:0000256" key="10">
    <source>
        <dbReference type="SAM" id="Phobius"/>
    </source>
</evidence>
<evidence type="ECO:0000256" key="4">
    <source>
        <dbReference type="ARBA" id="ARBA00022960"/>
    </source>
</evidence>
<dbReference type="GO" id="GO:0008360">
    <property type="term" value="P:regulation of cell shape"/>
    <property type="evidence" value="ECO:0007669"/>
    <property type="project" value="UniProtKB-KW"/>
</dbReference>
<feature type="domain" description="Peptidase S11 D-alanyl-D-alanine carboxypeptidase A N-terminal" evidence="12">
    <location>
        <begin position="29"/>
        <end position="269"/>
    </location>
</feature>
<feature type="binding site" evidence="8">
    <location>
        <position position="239"/>
    </location>
    <ligand>
        <name>substrate</name>
    </ligand>
</feature>
<dbReference type="GO" id="GO:0009002">
    <property type="term" value="F:serine-type D-Ala-D-Ala carboxypeptidase activity"/>
    <property type="evidence" value="ECO:0007669"/>
    <property type="project" value="InterPro"/>
</dbReference>
<dbReference type="Proteomes" id="UP000002730">
    <property type="component" value="Chromosome"/>
</dbReference>
<sequence length="454" mass="50276">MKKQLLSLLMASTMLLSFSKTTFAEPIPEPQIVGKYAITVDASTGEVIYAKDPDARVYPASVTKVMTAILVEKLFKIDDMVTYTQTAKIQDPSSINMDIVDIPIGQQIPVSAALKAMMLYSANDMTELVATNYPTKGSDSNKEFVALMNSEAKVLGMNSTNFVTTNGLDDNTNEHLTTAYDLSIMAREAAKYPNIRAVWQLPNPTNIDFPGLTSVQVGNPNKFLQQGTDFYDPSCVGVKSGFTDKAGRCLLSVFERNGRQIVGIVLNCETSYLNQTIYTDMKNIINYSYQAQRSLLTTTEPATGKVTSYSKDSLLTTIPVEYKEYITWGKTKTIDVPVYLAEDASIYSNAFNLSSLNVKYNYDIDLFKDDEKNIIGTVTIQERERTTNIPIYTNINSSVMKTLTKTVLPSLSKSTSNSIYIYTAVASLSVAVITLGVIVHRNRKVKRNTKNKSL</sequence>
<dbReference type="SUPFAM" id="SSF56601">
    <property type="entry name" value="beta-lactamase/transpeptidase-like"/>
    <property type="match status" value="1"/>
</dbReference>
<dbReference type="PRINTS" id="PR00725">
    <property type="entry name" value="DADACBPTASE1"/>
</dbReference>
<evidence type="ECO:0000256" key="6">
    <source>
        <dbReference type="ARBA" id="ARBA00023316"/>
    </source>
</evidence>
<feature type="active site" description="Acyl-ester intermediate" evidence="7">
    <location>
        <position position="61"/>
    </location>
</feature>
<dbReference type="InterPro" id="IPR018044">
    <property type="entry name" value="Peptidase_S11"/>
</dbReference>
<evidence type="ECO:0000256" key="3">
    <source>
        <dbReference type="ARBA" id="ARBA00022801"/>
    </source>
</evidence>
<dbReference type="EMBL" id="CP002160">
    <property type="protein sequence ID" value="ADL51285.1"/>
    <property type="molecule type" value="Genomic_DNA"/>
</dbReference>
<feature type="active site" evidence="7">
    <location>
        <position position="121"/>
    </location>
</feature>
<keyword evidence="10" id="KW-0812">Transmembrane</keyword>
<keyword evidence="3" id="KW-0378">Hydrolase</keyword>
<comment type="similarity">
    <text evidence="1 9">Belongs to the peptidase S11 family.</text>
</comment>
<dbReference type="eggNOG" id="COG1686">
    <property type="taxonomic scope" value="Bacteria"/>
</dbReference>
<gene>
    <name evidence="13" type="ordered locus">Clocel_1537</name>
</gene>
<keyword evidence="4" id="KW-0133">Cell shape</keyword>
<dbReference type="OrthoDB" id="1701915at2"/>
<keyword evidence="13" id="KW-0645">Protease</keyword>
<dbReference type="Pfam" id="PF00768">
    <property type="entry name" value="Peptidase_S11"/>
    <property type="match status" value="1"/>
</dbReference>
<organism evidence="13 14">
    <name type="scientific">Clostridium cellulovorans (strain ATCC 35296 / DSM 3052 / OCM 3 / 743B)</name>
    <dbReference type="NCBI Taxonomy" id="573061"/>
    <lineage>
        <taxon>Bacteria</taxon>
        <taxon>Bacillati</taxon>
        <taxon>Bacillota</taxon>
        <taxon>Clostridia</taxon>
        <taxon>Eubacteriales</taxon>
        <taxon>Clostridiaceae</taxon>
        <taxon>Clostridium</taxon>
    </lineage>
</organism>
<dbReference type="GO" id="GO:0006508">
    <property type="term" value="P:proteolysis"/>
    <property type="evidence" value="ECO:0007669"/>
    <property type="project" value="InterPro"/>
</dbReference>
<evidence type="ECO:0000256" key="8">
    <source>
        <dbReference type="PIRSR" id="PIRSR618044-2"/>
    </source>
</evidence>
<evidence type="ECO:0000256" key="5">
    <source>
        <dbReference type="ARBA" id="ARBA00022984"/>
    </source>
</evidence>
<dbReference type="RefSeq" id="WP_010077508.1">
    <property type="nucleotide sequence ID" value="NC_014393.1"/>
</dbReference>
<feature type="transmembrane region" description="Helical" evidence="10">
    <location>
        <begin position="419"/>
        <end position="439"/>
    </location>
</feature>
<evidence type="ECO:0000256" key="9">
    <source>
        <dbReference type="RuleBase" id="RU004016"/>
    </source>
</evidence>
<dbReference type="AlphaFoldDB" id="D9SWS4"/>
<evidence type="ECO:0000256" key="7">
    <source>
        <dbReference type="PIRSR" id="PIRSR618044-1"/>
    </source>
</evidence>
<evidence type="ECO:0000256" key="1">
    <source>
        <dbReference type="ARBA" id="ARBA00007164"/>
    </source>
</evidence>